<dbReference type="Proteomes" id="UP000308197">
    <property type="component" value="Unassembled WGS sequence"/>
</dbReference>
<dbReference type="AlphaFoldDB" id="A0A5C3NN86"/>
<evidence type="ECO:0000313" key="1">
    <source>
        <dbReference type="EMBL" id="TFK78705.1"/>
    </source>
</evidence>
<name>A0A5C3NN86_9APHY</name>
<dbReference type="InParanoid" id="A0A5C3NN86"/>
<accession>A0A5C3NN86</accession>
<dbReference type="STRING" id="1314778.A0A5C3NN86"/>
<dbReference type="EMBL" id="ML212373">
    <property type="protein sequence ID" value="TFK78705.1"/>
    <property type="molecule type" value="Genomic_DNA"/>
</dbReference>
<gene>
    <name evidence="1" type="ORF">K466DRAFT_63121</name>
</gene>
<reference evidence="1 2" key="1">
    <citation type="journal article" date="2019" name="Nat. Ecol. Evol.">
        <title>Megaphylogeny resolves global patterns of mushroom evolution.</title>
        <authorList>
            <person name="Varga T."/>
            <person name="Krizsan K."/>
            <person name="Foldi C."/>
            <person name="Dima B."/>
            <person name="Sanchez-Garcia M."/>
            <person name="Sanchez-Ramirez S."/>
            <person name="Szollosi G.J."/>
            <person name="Szarkandi J.G."/>
            <person name="Papp V."/>
            <person name="Albert L."/>
            <person name="Andreopoulos W."/>
            <person name="Angelini C."/>
            <person name="Antonin V."/>
            <person name="Barry K.W."/>
            <person name="Bougher N.L."/>
            <person name="Buchanan P."/>
            <person name="Buyck B."/>
            <person name="Bense V."/>
            <person name="Catcheside P."/>
            <person name="Chovatia M."/>
            <person name="Cooper J."/>
            <person name="Damon W."/>
            <person name="Desjardin D."/>
            <person name="Finy P."/>
            <person name="Geml J."/>
            <person name="Haridas S."/>
            <person name="Hughes K."/>
            <person name="Justo A."/>
            <person name="Karasinski D."/>
            <person name="Kautmanova I."/>
            <person name="Kiss B."/>
            <person name="Kocsube S."/>
            <person name="Kotiranta H."/>
            <person name="LaButti K.M."/>
            <person name="Lechner B.E."/>
            <person name="Liimatainen K."/>
            <person name="Lipzen A."/>
            <person name="Lukacs Z."/>
            <person name="Mihaltcheva S."/>
            <person name="Morgado L.N."/>
            <person name="Niskanen T."/>
            <person name="Noordeloos M.E."/>
            <person name="Ohm R.A."/>
            <person name="Ortiz-Santana B."/>
            <person name="Ovrebo C."/>
            <person name="Racz N."/>
            <person name="Riley R."/>
            <person name="Savchenko A."/>
            <person name="Shiryaev A."/>
            <person name="Soop K."/>
            <person name="Spirin V."/>
            <person name="Szebenyi C."/>
            <person name="Tomsovsky M."/>
            <person name="Tulloss R.E."/>
            <person name="Uehling J."/>
            <person name="Grigoriev I.V."/>
            <person name="Vagvolgyi C."/>
            <person name="Papp T."/>
            <person name="Martin F.M."/>
            <person name="Miettinen O."/>
            <person name="Hibbett D.S."/>
            <person name="Nagy L.G."/>
        </authorList>
    </citation>
    <scope>NUCLEOTIDE SEQUENCE [LARGE SCALE GENOMIC DNA]</scope>
    <source>
        <strain evidence="1 2">HHB13444</strain>
    </source>
</reference>
<organism evidence="1 2">
    <name type="scientific">Polyporus arcularius HHB13444</name>
    <dbReference type="NCBI Taxonomy" id="1314778"/>
    <lineage>
        <taxon>Eukaryota</taxon>
        <taxon>Fungi</taxon>
        <taxon>Dikarya</taxon>
        <taxon>Basidiomycota</taxon>
        <taxon>Agaricomycotina</taxon>
        <taxon>Agaricomycetes</taxon>
        <taxon>Polyporales</taxon>
        <taxon>Polyporaceae</taxon>
        <taxon>Polyporus</taxon>
    </lineage>
</organism>
<keyword evidence="2" id="KW-1185">Reference proteome</keyword>
<protein>
    <submittedName>
        <fullName evidence="1">Uncharacterized protein</fullName>
    </submittedName>
</protein>
<sequence>MVVELCLASGEKKTKHKGKHRGGRSATTDRALCLFVNAHVLDGPRRCRRHHSNLYYSNEKAPLDDTPCCDRCSPRQPDICCDICHPTEVATMIPVRNDSVAKPQRVAGQIKIPPYDAAASETALRRELHQWREVVARSSCDDYDFYGPDIFLHFKIIDRIVDLVHVGKLKTVRDLEIQTRWIYAAKYGVEILRIVELHTPKDPLPPSPFVTTPLVARSHENQLAHRPMHPQSPLAGCKPQRALSTCGACGQLGHRRNMRVCAQHPQTTTSGGSENIPPVP</sequence>
<evidence type="ECO:0000313" key="2">
    <source>
        <dbReference type="Proteomes" id="UP000308197"/>
    </source>
</evidence>
<proteinExistence type="predicted"/>